<dbReference type="Pfam" id="PF05678">
    <property type="entry name" value="VQ"/>
    <property type="match status" value="1"/>
</dbReference>
<evidence type="ECO:0000313" key="3">
    <source>
        <dbReference type="EMBL" id="KAK9670232.1"/>
    </source>
</evidence>
<keyword evidence="4" id="KW-1185">Reference proteome</keyword>
<accession>A0AAW1H2K3</accession>
<reference evidence="3" key="1">
    <citation type="submission" date="2024-03" db="EMBL/GenBank/DDBJ databases">
        <title>WGS assembly of Saponaria officinalis var. Norfolk2.</title>
        <authorList>
            <person name="Jenkins J."/>
            <person name="Shu S."/>
            <person name="Grimwood J."/>
            <person name="Barry K."/>
            <person name="Goodstein D."/>
            <person name="Schmutz J."/>
            <person name="Leebens-Mack J."/>
            <person name="Osbourn A."/>
        </authorList>
    </citation>
    <scope>NUCLEOTIDE SEQUENCE [LARGE SCALE GENOMIC DNA]</scope>
    <source>
        <strain evidence="3">JIC</strain>
    </source>
</reference>
<feature type="region of interest" description="Disordered" evidence="1">
    <location>
        <begin position="1"/>
        <end position="30"/>
    </location>
</feature>
<comment type="caution">
    <text evidence="3">The sequence shown here is derived from an EMBL/GenBank/DDBJ whole genome shotgun (WGS) entry which is preliminary data.</text>
</comment>
<proteinExistence type="predicted"/>
<protein>
    <recommendedName>
        <fullName evidence="2">VQ domain-containing protein</fullName>
    </recommendedName>
</protein>
<dbReference type="InterPro" id="IPR008889">
    <property type="entry name" value="VQ"/>
</dbReference>
<dbReference type="Proteomes" id="UP001443914">
    <property type="component" value="Unassembled WGS sequence"/>
</dbReference>
<dbReference type="PANTHER" id="PTHR34794:SF1">
    <property type="entry name" value="OS10G0101800 PROTEIN"/>
    <property type="match status" value="1"/>
</dbReference>
<organism evidence="3 4">
    <name type="scientific">Saponaria officinalis</name>
    <name type="common">Common soapwort</name>
    <name type="synonym">Lychnis saponaria</name>
    <dbReference type="NCBI Taxonomy" id="3572"/>
    <lineage>
        <taxon>Eukaryota</taxon>
        <taxon>Viridiplantae</taxon>
        <taxon>Streptophyta</taxon>
        <taxon>Embryophyta</taxon>
        <taxon>Tracheophyta</taxon>
        <taxon>Spermatophyta</taxon>
        <taxon>Magnoliopsida</taxon>
        <taxon>eudicotyledons</taxon>
        <taxon>Gunneridae</taxon>
        <taxon>Pentapetalae</taxon>
        <taxon>Caryophyllales</taxon>
        <taxon>Caryophyllaceae</taxon>
        <taxon>Caryophylleae</taxon>
        <taxon>Saponaria</taxon>
    </lineage>
</organism>
<dbReference type="InterPro" id="IPR039610">
    <property type="entry name" value="VQ29"/>
</dbReference>
<feature type="compositionally biased region" description="Polar residues" evidence="1">
    <location>
        <begin position="1"/>
        <end position="14"/>
    </location>
</feature>
<feature type="domain" description="VQ" evidence="2">
    <location>
        <begin position="29"/>
        <end position="53"/>
    </location>
</feature>
<evidence type="ECO:0000259" key="2">
    <source>
        <dbReference type="Pfam" id="PF05678"/>
    </source>
</evidence>
<name>A0AAW1H2K3_SAPOF</name>
<dbReference type="EMBL" id="JBDFQZ010000013">
    <property type="protein sequence ID" value="KAK9670232.1"/>
    <property type="molecule type" value="Genomic_DNA"/>
</dbReference>
<gene>
    <name evidence="3" type="ORF">RND81_13G187900</name>
</gene>
<dbReference type="PANTHER" id="PTHR34794">
    <property type="entry name" value="EXPRESSED PROTEIN"/>
    <property type="match status" value="1"/>
</dbReference>
<evidence type="ECO:0000256" key="1">
    <source>
        <dbReference type="SAM" id="MobiDB-lite"/>
    </source>
</evidence>
<sequence length="143" mass="16496">MSQQYDVNSLQKSSRTVKKRPASNNTRQPTPKVYKVAPMHFRELVQKLTGAQQTRQNTLQNVAPPPVTLNPHLLKFRNSTHARAEVRPVLYKVKQELNPMTVDQKPFDMREGWEGMTELNMSPNFQAWFNFAMLSPGPEHISH</sequence>
<dbReference type="AlphaFoldDB" id="A0AAW1H2K3"/>
<evidence type="ECO:0000313" key="4">
    <source>
        <dbReference type="Proteomes" id="UP001443914"/>
    </source>
</evidence>